<evidence type="ECO:0000259" key="6">
    <source>
        <dbReference type="PROSITE" id="PS51292"/>
    </source>
</evidence>
<keyword evidence="1" id="KW-0479">Metal-binding</keyword>
<feature type="transmembrane region" description="Helical" evidence="5">
    <location>
        <begin position="133"/>
        <end position="157"/>
    </location>
</feature>
<feature type="transmembrane region" description="Helical" evidence="5">
    <location>
        <begin position="250"/>
        <end position="269"/>
    </location>
</feature>
<feature type="transmembrane region" description="Helical" evidence="5">
    <location>
        <begin position="337"/>
        <end position="359"/>
    </location>
</feature>
<dbReference type="AlphaFoldDB" id="A0AAD6F0B5"/>
<gene>
    <name evidence="7" type="ORF">LUZ61_011521</name>
</gene>
<feature type="transmembrane region" description="Helical" evidence="5">
    <location>
        <begin position="471"/>
        <end position="491"/>
    </location>
</feature>
<dbReference type="CDD" id="cd16702">
    <property type="entry name" value="RING_CH-C4HC3_MARCH6"/>
    <property type="match status" value="1"/>
</dbReference>
<dbReference type="GO" id="GO:0036503">
    <property type="term" value="P:ERAD pathway"/>
    <property type="evidence" value="ECO:0007669"/>
    <property type="project" value="TreeGrafter"/>
</dbReference>
<feature type="transmembrane region" description="Helical" evidence="5">
    <location>
        <begin position="779"/>
        <end position="798"/>
    </location>
</feature>
<evidence type="ECO:0000313" key="8">
    <source>
        <dbReference type="Proteomes" id="UP001210211"/>
    </source>
</evidence>
<keyword evidence="3" id="KW-0862">Zinc</keyword>
<dbReference type="Pfam" id="PF23113">
    <property type="entry name" value="MARCHF6_C"/>
    <property type="match status" value="1"/>
</dbReference>
<reference evidence="7 8" key="1">
    <citation type="journal article" date="2022" name="Cell">
        <title>Repeat-based holocentromeres influence genome architecture and karyotype evolution.</title>
        <authorList>
            <person name="Hofstatter P.G."/>
            <person name="Thangavel G."/>
            <person name="Lux T."/>
            <person name="Neumann P."/>
            <person name="Vondrak T."/>
            <person name="Novak P."/>
            <person name="Zhang M."/>
            <person name="Costa L."/>
            <person name="Castellani M."/>
            <person name="Scott A."/>
            <person name="Toegelov H."/>
            <person name="Fuchs J."/>
            <person name="Mata-Sucre Y."/>
            <person name="Dias Y."/>
            <person name="Vanzela A.L.L."/>
            <person name="Huettel B."/>
            <person name="Almeida C.C.S."/>
            <person name="Simkova H."/>
            <person name="Souza G."/>
            <person name="Pedrosa-Harand A."/>
            <person name="Macas J."/>
            <person name="Mayer K.F.X."/>
            <person name="Houben A."/>
            <person name="Marques A."/>
        </authorList>
    </citation>
    <scope>NUCLEOTIDE SEQUENCE [LARGE SCALE GENOMIC DNA]</scope>
    <source>
        <strain evidence="7">RhyTen1mFocal</strain>
    </source>
</reference>
<feature type="transmembrane region" description="Helical" evidence="5">
    <location>
        <begin position="512"/>
        <end position="530"/>
    </location>
</feature>
<dbReference type="InterPro" id="IPR011016">
    <property type="entry name" value="Znf_RING-CH"/>
</dbReference>
<feature type="transmembrane region" description="Helical" evidence="5">
    <location>
        <begin position="289"/>
        <end position="310"/>
    </location>
</feature>
<feature type="domain" description="RING-CH-type" evidence="6">
    <location>
        <begin position="38"/>
        <end position="99"/>
    </location>
</feature>
<dbReference type="PANTHER" id="PTHR13145:SF2">
    <property type="entry name" value="RING-CH-TYPE DOMAIN-CONTAINING PROTEIN"/>
    <property type="match status" value="1"/>
</dbReference>
<keyword evidence="5" id="KW-0812">Transmembrane</keyword>
<dbReference type="EMBL" id="JAMRDG010000001">
    <property type="protein sequence ID" value="KAJ3707816.1"/>
    <property type="molecule type" value="Genomic_DNA"/>
</dbReference>
<dbReference type="InterPro" id="IPR013083">
    <property type="entry name" value="Znf_RING/FYVE/PHD"/>
</dbReference>
<feature type="transmembrane region" description="Helical" evidence="5">
    <location>
        <begin position="691"/>
        <end position="713"/>
    </location>
</feature>
<dbReference type="GO" id="GO:0008270">
    <property type="term" value="F:zinc ion binding"/>
    <property type="evidence" value="ECO:0007669"/>
    <property type="project" value="UniProtKB-KW"/>
</dbReference>
<feature type="transmembrane region" description="Helical" evidence="5">
    <location>
        <begin position="557"/>
        <end position="581"/>
    </location>
</feature>
<keyword evidence="2" id="KW-0863">Zinc-finger</keyword>
<dbReference type="Gene3D" id="3.30.40.10">
    <property type="entry name" value="Zinc/RING finger domain, C3HC4 (zinc finger)"/>
    <property type="match status" value="1"/>
</dbReference>
<keyword evidence="5" id="KW-1133">Transmembrane helix</keyword>
<dbReference type="Proteomes" id="UP001210211">
    <property type="component" value="Unassembled WGS sequence"/>
</dbReference>
<keyword evidence="5" id="KW-0472">Membrane</keyword>
<evidence type="ECO:0000256" key="2">
    <source>
        <dbReference type="ARBA" id="ARBA00022771"/>
    </source>
</evidence>
<feature type="transmembrane region" description="Helical" evidence="5">
    <location>
        <begin position="186"/>
        <end position="203"/>
    </location>
</feature>
<evidence type="ECO:0000256" key="3">
    <source>
        <dbReference type="ARBA" id="ARBA00022833"/>
    </source>
</evidence>
<feature type="transmembrane region" description="Helical" evidence="5">
    <location>
        <begin position="379"/>
        <end position="401"/>
    </location>
</feature>
<evidence type="ECO:0000256" key="1">
    <source>
        <dbReference type="ARBA" id="ARBA00022723"/>
    </source>
</evidence>
<dbReference type="Pfam" id="PF12906">
    <property type="entry name" value="RINGv"/>
    <property type="match status" value="1"/>
</dbReference>
<name>A0AAD6F0B5_9POAL</name>
<feature type="transmembrane region" description="Helical" evidence="5">
    <location>
        <begin position="588"/>
        <end position="614"/>
    </location>
</feature>
<dbReference type="SUPFAM" id="SSF57850">
    <property type="entry name" value="RING/U-box"/>
    <property type="match status" value="1"/>
</dbReference>
<comment type="caution">
    <text evidence="7">The sequence shown here is derived from an EMBL/GenBank/DDBJ whole genome shotgun (WGS) entry which is preliminary data.</text>
</comment>
<protein>
    <recommendedName>
        <fullName evidence="6">RING-CH-type domain-containing protein</fullName>
    </recommendedName>
</protein>
<evidence type="ECO:0000313" key="7">
    <source>
        <dbReference type="EMBL" id="KAJ3707816.1"/>
    </source>
</evidence>
<evidence type="ECO:0000256" key="4">
    <source>
        <dbReference type="SAM" id="MobiDB-lite"/>
    </source>
</evidence>
<accession>A0AAD6F0B5</accession>
<dbReference type="InterPro" id="IPR056521">
    <property type="entry name" value="MARCHF6-like_C"/>
</dbReference>
<evidence type="ECO:0000256" key="5">
    <source>
        <dbReference type="SAM" id="Phobius"/>
    </source>
</evidence>
<organism evidence="7 8">
    <name type="scientific">Rhynchospora tenuis</name>
    <dbReference type="NCBI Taxonomy" id="198213"/>
    <lineage>
        <taxon>Eukaryota</taxon>
        <taxon>Viridiplantae</taxon>
        <taxon>Streptophyta</taxon>
        <taxon>Embryophyta</taxon>
        <taxon>Tracheophyta</taxon>
        <taxon>Spermatophyta</taxon>
        <taxon>Magnoliopsida</taxon>
        <taxon>Liliopsida</taxon>
        <taxon>Poales</taxon>
        <taxon>Cyperaceae</taxon>
        <taxon>Cyperoideae</taxon>
        <taxon>Rhynchosporeae</taxon>
        <taxon>Rhynchospora</taxon>
    </lineage>
</organism>
<dbReference type="PROSITE" id="PS51292">
    <property type="entry name" value="ZF_RING_CH"/>
    <property type="match status" value="1"/>
</dbReference>
<dbReference type="GO" id="GO:0005789">
    <property type="term" value="C:endoplasmic reticulum membrane"/>
    <property type="evidence" value="ECO:0007669"/>
    <property type="project" value="TreeGrafter"/>
</dbReference>
<dbReference type="SMART" id="SM00744">
    <property type="entry name" value="RINGv"/>
    <property type="match status" value="1"/>
</dbReference>
<keyword evidence="8" id="KW-1185">Reference proteome</keyword>
<proteinExistence type="predicted"/>
<feature type="transmembrane region" description="Helical" evidence="5">
    <location>
        <begin position="744"/>
        <end position="767"/>
    </location>
</feature>
<sequence>MAMASRATSDQTNPSATSGASPPQVQSLTTIHSGAEVDDEEEEDQCRICRCEATVKDPLRYPCACRGSMKFVHQDCLLQWLKHSSSHRCEVCGHTFSFTQRYDEKAPARLSFVEQLSWVAAKASPRLLFLTRVATVLFVWLLMVPLITAQVCNMVFIRSFGELGEFRWLLDYRTIFYETVRGQGPFYSIMLLGAAFLLYLEMLGENRIRLVHRGPNDELQFEGFHFHEILGIRGPVINLVKRVFRLQLDIALDIAIGFFIPFSWGRIILNQMGATKHGLTGHVGDWTTLAVGYLSIGIPGVIVVGLYKIIRFSKDTSPSRSIIVKALSARMSFVLRLIKQLCVIMIVLGAFPWVCGWWLQTCTVKMVQVQFGDLDLTLLLFFRPLKMLAWWACGILSVMVIRKFLLMISEEVQQGLLDFLHIPADINRNWIREFTAAPLHVNACRVLLHTGVFMISMVVLVYLPFRLIMHIVPSFFPLNFIIFYSIYELYWNTLWKLLCSRYVSCRFNPHSAFKFLLHYWLSFVSGILGLDDFLLPMNKDANGSASNNSRFEVVLKFAALLILGIVSLVLLIAMIVVPISLGRAAFSFILWIPTFSSMGTNDGINFLVGCYIISEGSKVVRSFIILVGTRRLLSVVQLAGKWCIIGLKSFALLSISVLVIPLLAGLLFNLTIEMPLDVRMQKRMDERPLYYFNYIWVLGFGPLGEWIRLVMLIEEGEGDWHAKLTRVKADGFSHLRALWVLREILYPFVSFLLNWLCIPCVFAKGVFPLLGYSKRANSIVYHFAWLGYPVLLVLWLFAKEIRIWLSGLHDRIKDDRYLIGRTLHNYQEDSY</sequence>
<feature type="transmembrane region" description="Helical" evidence="5">
    <location>
        <begin position="650"/>
        <end position="671"/>
    </location>
</feature>
<feature type="region of interest" description="Disordered" evidence="4">
    <location>
        <begin position="1"/>
        <end position="29"/>
    </location>
</feature>
<feature type="transmembrane region" description="Helical" evidence="5">
    <location>
        <begin position="446"/>
        <end position="465"/>
    </location>
</feature>
<dbReference type="PANTHER" id="PTHR13145">
    <property type="entry name" value="SSM4 PROTEIN"/>
    <property type="match status" value="1"/>
</dbReference>